<gene>
    <name evidence="1" type="ORF">XDN619_LOCUS21305</name>
</gene>
<dbReference type="AlphaFoldDB" id="A0A816VI92"/>
<evidence type="ECO:0000313" key="2">
    <source>
        <dbReference type="Proteomes" id="UP000663887"/>
    </source>
</evidence>
<protein>
    <submittedName>
        <fullName evidence="1">Uncharacterized protein</fullName>
    </submittedName>
</protein>
<organism evidence="1 2">
    <name type="scientific">Rotaria magnacalcarata</name>
    <dbReference type="NCBI Taxonomy" id="392030"/>
    <lineage>
        <taxon>Eukaryota</taxon>
        <taxon>Metazoa</taxon>
        <taxon>Spiralia</taxon>
        <taxon>Gnathifera</taxon>
        <taxon>Rotifera</taxon>
        <taxon>Eurotatoria</taxon>
        <taxon>Bdelloidea</taxon>
        <taxon>Philodinida</taxon>
        <taxon>Philodinidae</taxon>
        <taxon>Rotaria</taxon>
    </lineage>
</organism>
<comment type="caution">
    <text evidence="1">The sequence shown here is derived from an EMBL/GenBank/DDBJ whole genome shotgun (WGS) entry which is preliminary data.</text>
</comment>
<accession>A0A816VI92</accession>
<feature type="non-terminal residue" evidence="1">
    <location>
        <position position="1"/>
    </location>
</feature>
<sequence length="25" mass="3012">VAASLINFIIFAMPDRKQYKWAKYH</sequence>
<dbReference type="EMBL" id="CAJNRG010009452">
    <property type="protein sequence ID" value="CAF2113840.1"/>
    <property type="molecule type" value="Genomic_DNA"/>
</dbReference>
<proteinExistence type="predicted"/>
<reference evidence="1" key="1">
    <citation type="submission" date="2021-02" db="EMBL/GenBank/DDBJ databases">
        <authorList>
            <person name="Nowell W R."/>
        </authorList>
    </citation>
    <scope>NUCLEOTIDE SEQUENCE</scope>
</reference>
<evidence type="ECO:0000313" key="1">
    <source>
        <dbReference type="EMBL" id="CAF2113840.1"/>
    </source>
</evidence>
<dbReference type="Proteomes" id="UP000663887">
    <property type="component" value="Unassembled WGS sequence"/>
</dbReference>
<name>A0A816VI92_9BILA</name>